<dbReference type="EMBL" id="KV454487">
    <property type="protein sequence ID" value="ODV59280.1"/>
    <property type="molecule type" value="Genomic_DNA"/>
</dbReference>
<proteinExistence type="predicted"/>
<evidence type="ECO:0000313" key="2">
    <source>
        <dbReference type="EMBL" id="ODV59280.1"/>
    </source>
</evidence>
<feature type="compositionally biased region" description="Basic and acidic residues" evidence="1">
    <location>
        <begin position="47"/>
        <end position="59"/>
    </location>
</feature>
<evidence type="ECO:0000313" key="3">
    <source>
        <dbReference type="Proteomes" id="UP000095038"/>
    </source>
</evidence>
<keyword evidence="3" id="KW-1185">Reference proteome</keyword>
<accession>A0A1D2VCP5</accession>
<sequence length="141" mass="16615">MKKNKMEFWQQFDFAFGLKKKKNIVLFCVYVRFVYDFRFGRFFSRPKEREKEKKRRSEVVKQNTMNSSNGVSIDELIQEKELEERVFSEMAAVATRLETKVSTIERQLEDIGKGTEGKYLKKGCCGWGNLYLLTGDCFDSC</sequence>
<dbReference type="InParanoid" id="A0A1D2VCP5"/>
<evidence type="ECO:0000256" key="1">
    <source>
        <dbReference type="SAM" id="MobiDB-lite"/>
    </source>
</evidence>
<feature type="region of interest" description="Disordered" evidence="1">
    <location>
        <begin position="47"/>
        <end position="66"/>
    </location>
</feature>
<dbReference type="GeneID" id="30965648"/>
<dbReference type="Proteomes" id="UP000095038">
    <property type="component" value="Unassembled WGS sequence"/>
</dbReference>
<name>A0A1D2VCP5_9ASCO</name>
<gene>
    <name evidence="2" type="ORF">ASCRUDRAFT_71995</name>
</gene>
<dbReference type="AlphaFoldDB" id="A0A1D2VCP5"/>
<protein>
    <submittedName>
        <fullName evidence="2">Uncharacterized protein</fullName>
    </submittedName>
</protein>
<organism evidence="2 3">
    <name type="scientific">Ascoidea rubescens DSM 1968</name>
    <dbReference type="NCBI Taxonomy" id="1344418"/>
    <lineage>
        <taxon>Eukaryota</taxon>
        <taxon>Fungi</taxon>
        <taxon>Dikarya</taxon>
        <taxon>Ascomycota</taxon>
        <taxon>Saccharomycotina</taxon>
        <taxon>Saccharomycetes</taxon>
        <taxon>Ascoideaceae</taxon>
        <taxon>Ascoidea</taxon>
    </lineage>
</organism>
<dbReference type="RefSeq" id="XP_020045587.1">
    <property type="nucleotide sequence ID" value="XM_020192012.1"/>
</dbReference>
<reference evidence="3" key="1">
    <citation type="submission" date="2016-05" db="EMBL/GenBank/DDBJ databases">
        <title>Comparative genomics of biotechnologically important yeasts.</title>
        <authorList>
            <consortium name="DOE Joint Genome Institute"/>
            <person name="Riley R."/>
            <person name="Haridas S."/>
            <person name="Wolfe K.H."/>
            <person name="Lopes M.R."/>
            <person name="Hittinger C.T."/>
            <person name="Goker M."/>
            <person name="Salamov A."/>
            <person name="Wisecaver J."/>
            <person name="Long T.M."/>
            <person name="Aerts A.L."/>
            <person name="Barry K."/>
            <person name="Choi C."/>
            <person name="Clum A."/>
            <person name="Coughlan A.Y."/>
            <person name="Deshpande S."/>
            <person name="Douglass A.P."/>
            <person name="Hanson S.J."/>
            <person name="Klenk H.-P."/>
            <person name="Labutti K."/>
            <person name="Lapidus A."/>
            <person name="Lindquist E."/>
            <person name="Lipzen A."/>
            <person name="Meier-Kolthoff J.P."/>
            <person name="Ohm R.A."/>
            <person name="Otillar R.P."/>
            <person name="Pangilinan J."/>
            <person name="Peng Y."/>
            <person name="Rokas A."/>
            <person name="Rosa C.A."/>
            <person name="Scheuner C."/>
            <person name="Sibirny A.A."/>
            <person name="Slot J.C."/>
            <person name="Stielow J.B."/>
            <person name="Sun H."/>
            <person name="Kurtzman C.P."/>
            <person name="Blackwell M."/>
            <person name="Grigoriev I.V."/>
            <person name="Jeffries T.W."/>
        </authorList>
    </citation>
    <scope>NUCLEOTIDE SEQUENCE [LARGE SCALE GENOMIC DNA]</scope>
    <source>
        <strain evidence="3">DSM 1968</strain>
    </source>
</reference>